<dbReference type="InterPro" id="IPR025049">
    <property type="entry name" value="Mfa-like_1"/>
</dbReference>
<dbReference type="EMBL" id="QSBI01000034">
    <property type="protein sequence ID" value="RGX06763.1"/>
    <property type="molecule type" value="Genomic_DNA"/>
</dbReference>
<sequence>MFNFKKHGMKINYVTAALALLLMAGCSNDVKESDIKFAGESGAKVSFSAVINNQEASELVTRATETSWEMGDLVGITCGSRQVNIEYEYTGGENSLFSAKSGYAENIWVLGTQEYDVTAYYPFTGTSGEEPIAVEVSTNSENQATAAAREQIDFLYAAGKATAETPNVKLAFNHVMSRIKLTFTAGENVTLSDITCYLINLRTKGTFNPNTGETTVTGEPATVDDDIVWTKVGSADNYTIQAILLPQTVGNEVYIQAGMNGYYYEVHFPNLKELKPGVSYNYTIQANEYKDNPFVLTITEETQIVGWQNEDGGTIESDPSVAGTDAETTNPSWNITEEEIIPTPVGN</sequence>
<dbReference type="Proteomes" id="UP000286031">
    <property type="component" value="Unassembled WGS sequence"/>
</dbReference>
<evidence type="ECO:0000313" key="5">
    <source>
        <dbReference type="Proteomes" id="UP000424805"/>
    </source>
</evidence>
<feature type="region of interest" description="Disordered" evidence="1">
    <location>
        <begin position="310"/>
        <end position="330"/>
    </location>
</feature>
<reference evidence="2 5" key="2">
    <citation type="journal article" date="2019" name="Nat. Med.">
        <title>A library of human gut bacterial isolates paired with longitudinal multiomics data enables mechanistic microbiome research.</title>
        <authorList>
            <person name="Poyet M."/>
            <person name="Groussin M."/>
            <person name="Gibbons S.M."/>
            <person name="Avila-Pacheco J."/>
            <person name="Jiang X."/>
            <person name="Kearney S.M."/>
            <person name="Perrotta A.R."/>
            <person name="Berdy B."/>
            <person name="Zhao S."/>
            <person name="Lieberman T.D."/>
            <person name="Swanson P.K."/>
            <person name="Smith M."/>
            <person name="Roesemann S."/>
            <person name="Alexander J.E."/>
            <person name="Rich S.A."/>
            <person name="Livny J."/>
            <person name="Vlamakis H."/>
            <person name="Clish C."/>
            <person name="Bullock K."/>
            <person name="Deik A."/>
            <person name="Scott J."/>
            <person name="Pierce K.A."/>
            <person name="Xavier R.J."/>
            <person name="Alm E.J."/>
        </authorList>
    </citation>
    <scope>NUCLEOTIDE SEQUENCE [LARGE SCALE GENOMIC DNA]</scope>
    <source>
        <strain evidence="2 5">BIOML-A15</strain>
    </source>
</reference>
<proteinExistence type="predicted"/>
<evidence type="ECO:0000256" key="1">
    <source>
        <dbReference type="SAM" id="MobiDB-lite"/>
    </source>
</evidence>
<accession>A0A413V3P6</accession>
<gene>
    <name evidence="3" type="ORF">DWV35_20945</name>
    <name evidence="2" type="ORF">F3B90_06835</name>
</gene>
<dbReference type="CDD" id="cd13120">
    <property type="entry name" value="BF2867_like_N"/>
    <property type="match status" value="1"/>
</dbReference>
<name>A0A413V3P6_BACOV</name>
<dbReference type="Gene3D" id="2.60.40.2620">
    <property type="entry name" value="Fimbrillin-like"/>
    <property type="match status" value="1"/>
</dbReference>
<dbReference type="Pfam" id="PF13149">
    <property type="entry name" value="Mfa_like_1"/>
    <property type="match status" value="1"/>
</dbReference>
<organism evidence="3 4">
    <name type="scientific">Bacteroides ovatus</name>
    <dbReference type="NCBI Taxonomy" id="28116"/>
    <lineage>
        <taxon>Bacteria</taxon>
        <taxon>Pseudomonadati</taxon>
        <taxon>Bacteroidota</taxon>
        <taxon>Bacteroidia</taxon>
        <taxon>Bacteroidales</taxon>
        <taxon>Bacteroidaceae</taxon>
        <taxon>Bacteroides</taxon>
    </lineage>
</organism>
<comment type="caution">
    <text evidence="3">The sequence shown here is derived from an EMBL/GenBank/DDBJ whole genome shotgun (WGS) entry which is preliminary data.</text>
</comment>
<reference evidence="3 4" key="1">
    <citation type="submission" date="2018-08" db="EMBL/GenBank/DDBJ databases">
        <title>A genome reference for cultivated species of the human gut microbiota.</title>
        <authorList>
            <person name="Zou Y."/>
            <person name="Xue W."/>
            <person name="Luo G."/>
        </authorList>
    </citation>
    <scope>NUCLEOTIDE SEQUENCE [LARGE SCALE GENOMIC DNA]</scope>
    <source>
        <strain evidence="3 4">AF04-46</strain>
    </source>
</reference>
<protein>
    <submittedName>
        <fullName evidence="3">Fimbrillin family protein</fullName>
    </submittedName>
</protein>
<dbReference type="AlphaFoldDB" id="A0A413V3P6"/>
<dbReference type="Gene3D" id="2.60.40.2630">
    <property type="match status" value="1"/>
</dbReference>
<dbReference type="EMBL" id="VWFP01000005">
    <property type="protein sequence ID" value="KAA4628726.1"/>
    <property type="molecule type" value="Genomic_DNA"/>
</dbReference>
<evidence type="ECO:0000313" key="2">
    <source>
        <dbReference type="EMBL" id="KAA4628726.1"/>
    </source>
</evidence>
<evidence type="ECO:0000313" key="3">
    <source>
        <dbReference type="EMBL" id="RGX06763.1"/>
    </source>
</evidence>
<evidence type="ECO:0000313" key="4">
    <source>
        <dbReference type="Proteomes" id="UP000286031"/>
    </source>
</evidence>
<dbReference type="Proteomes" id="UP000424805">
    <property type="component" value="Unassembled WGS sequence"/>
</dbReference>
<dbReference type="InterPro" id="IPR042278">
    <property type="entry name" value="Mfa-like_1_N"/>
</dbReference>
<dbReference type="PROSITE" id="PS51257">
    <property type="entry name" value="PROKAR_LIPOPROTEIN"/>
    <property type="match status" value="1"/>
</dbReference>
<dbReference type="CDD" id="cd13121">
    <property type="entry name" value="BF2867_like_C"/>
    <property type="match status" value="1"/>
</dbReference>